<evidence type="ECO:0000313" key="1">
    <source>
        <dbReference type="EMBL" id="CAF0838760.1"/>
    </source>
</evidence>
<gene>
    <name evidence="1" type="ORF">OVA965_LOCUS6532</name>
    <name evidence="2" type="ORF">TMI583_LOCUS6528</name>
</gene>
<name>A0A8S2HAU5_9BILA</name>
<organism evidence="2 3">
    <name type="scientific">Didymodactylos carnosus</name>
    <dbReference type="NCBI Taxonomy" id="1234261"/>
    <lineage>
        <taxon>Eukaryota</taxon>
        <taxon>Metazoa</taxon>
        <taxon>Spiralia</taxon>
        <taxon>Gnathifera</taxon>
        <taxon>Rotifera</taxon>
        <taxon>Eurotatoria</taxon>
        <taxon>Bdelloidea</taxon>
        <taxon>Philodinida</taxon>
        <taxon>Philodinidae</taxon>
        <taxon>Didymodactylos</taxon>
    </lineage>
</organism>
<dbReference type="AlphaFoldDB" id="A0A8S2HAU5"/>
<evidence type="ECO:0000313" key="2">
    <source>
        <dbReference type="EMBL" id="CAF3623668.1"/>
    </source>
</evidence>
<dbReference type="Proteomes" id="UP000677228">
    <property type="component" value="Unassembled WGS sequence"/>
</dbReference>
<dbReference type="EMBL" id="CAJNOK010001977">
    <property type="protein sequence ID" value="CAF0838760.1"/>
    <property type="molecule type" value="Genomic_DNA"/>
</dbReference>
<proteinExistence type="predicted"/>
<sequence>MCTNCRQSTYCRNLFALIWYHALLTTSNRINDDVLYHLKSTNDPIVDLNTGIVFTHVGMYIHRTQNQQTVAYLPIDTTECTLLNPNYVDTGICSSTNTSRARRFGGIDLWFRGCSLVRKGAEIFRTNQNSEQINRVAQQARNNQISSTNNSKQIFVLSDETLELAHEVETMQTELIELEKQLHDGYLNDKVRTLILQMIVKIKRLNSNLLIKSINNIKDFDFNVDVLMPDQQIALYKQLYTRIRTTRFEYLNYRQILLYSDQVT</sequence>
<evidence type="ECO:0000313" key="3">
    <source>
        <dbReference type="Proteomes" id="UP000682733"/>
    </source>
</evidence>
<dbReference type="Proteomes" id="UP000682733">
    <property type="component" value="Unassembled WGS sequence"/>
</dbReference>
<comment type="caution">
    <text evidence="2">The sequence shown here is derived from an EMBL/GenBank/DDBJ whole genome shotgun (WGS) entry which is preliminary data.</text>
</comment>
<dbReference type="EMBL" id="CAJOBA010001977">
    <property type="protein sequence ID" value="CAF3623668.1"/>
    <property type="molecule type" value="Genomic_DNA"/>
</dbReference>
<accession>A0A8S2HAU5</accession>
<reference evidence="2" key="1">
    <citation type="submission" date="2021-02" db="EMBL/GenBank/DDBJ databases">
        <authorList>
            <person name="Nowell W R."/>
        </authorList>
    </citation>
    <scope>NUCLEOTIDE SEQUENCE</scope>
</reference>
<protein>
    <submittedName>
        <fullName evidence="2">Uncharacterized protein</fullName>
    </submittedName>
</protein>